<evidence type="ECO:0000256" key="2">
    <source>
        <dbReference type="ARBA" id="ARBA00022679"/>
    </source>
</evidence>
<feature type="region of interest" description="Disordered" evidence="6">
    <location>
        <begin position="1162"/>
        <end position="1203"/>
    </location>
</feature>
<evidence type="ECO:0000256" key="6">
    <source>
        <dbReference type="SAM" id="MobiDB-lite"/>
    </source>
</evidence>
<proteinExistence type="predicted"/>
<feature type="domain" description="Protein kinase" evidence="7">
    <location>
        <begin position="568"/>
        <end position="928"/>
    </location>
</feature>
<dbReference type="SUPFAM" id="SSF56112">
    <property type="entry name" value="Protein kinase-like (PK-like)"/>
    <property type="match status" value="1"/>
</dbReference>
<evidence type="ECO:0000256" key="3">
    <source>
        <dbReference type="ARBA" id="ARBA00022741"/>
    </source>
</evidence>
<evidence type="ECO:0000256" key="1">
    <source>
        <dbReference type="ARBA" id="ARBA00022527"/>
    </source>
</evidence>
<dbReference type="Pfam" id="PF07714">
    <property type="entry name" value="PK_Tyr_Ser-Thr"/>
    <property type="match status" value="1"/>
</dbReference>
<feature type="compositionally biased region" description="Low complexity" evidence="6">
    <location>
        <begin position="1352"/>
        <end position="1361"/>
    </location>
</feature>
<dbReference type="PANTHER" id="PTHR24342">
    <property type="entry name" value="SERINE/THREONINE-PROTEIN KINASE 17"/>
    <property type="match status" value="1"/>
</dbReference>
<feature type="compositionally biased region" description="Polar residues" evidence="6">
    <location>
        <begin position="272"/>
        <end position="290"/>
    </location>
</feature>
<dbReference type="InterPro" id="IPR000719">
    <property type="entry name" value="Prot_kinase_dom"/>
</dbReference>
<feature type="region of interest" description="Disordered" evidence="6">
    <location>
        <begin position="270"/>
        <end position="311"/>
    </location>
</feature>
<keyword evidence="4" id="KW-0418">Kinase</keyword>
<evidence type="ECO:0000313" key="9">
    <source>
        <dbReference type="EnsemblMetazoa" id="ADAC009556-PA"/>
    </source>
</evidence>
<evidence type="ECO:0000256" key="5">
    <source>
        <dbReference type="ARBA" id="ARBA00022840"/>
    </source>
</evidence>
<keyword evidence="5" id="KW-0067">ATP-binding</keyword>
<dbReference type="PANTHER" id="PTHR24342:SF12">
    <property type="entry name" value="DEATH-ASSOCIATED PROTEIN KINASE RELATED"/>
    <property type="match status" value="1"/>
</dbReference>
<dbReference type="OMA" id="MFEKERC"/>
<keyword evidence="3" id="KW-0547">Nucleotide-binding</keyword>
<feature type="region of interest" description="Disordered" evidence="6">
    <location>
        <begin position="1306"/>
        <end position="1330"/>
    </location>
</feature>
<dbReference type="EMBL" id="ADMH02002112">
    <property type="protein sequence ID" value="ETN58820.1"/>
    <property type="molecule type" value="Genomic_DNA"/>
</dbReference>
<accession>W5J7H2</accession>
<evidence type="ECO:0000313" key="10">
    <source>
        <dbReference type="Proteomes" id="UP000000673"/>
    </source>
</evidence>
<dbReference type="PROSITE" id="PS50011">
    <property type="entry name" value="PROTEIN_KINASE_DOM"/>
    <property type="match status" value="1"/>
</dbReference>
<dbReference type="STRING" id="43151.W5J7H2"/>
<dbReference type="eggNOG" id="ENOG502QSZN">
    <property type="taxonomic scope" value="Eukaryota"/>
</dbReference>
<dbReference type="GO" id="GO:0005524">
    <property type="term" value="F:ATP binding"/>
    <property type="evidence" value="ECO:0007669"/>
    <property type="project" value="UniProtKB-KW"/>
</dbReference>
<feature type="compositionally biased region" description="Basic residues" evidence="6">
    <location>
        <begin position="129"/>
        <end position="138"/>
    </location>
</feature>
<feature type="region of interest" description="Disordered" evidence="6">
    <location>
        <begin position="1603"/>
        <end position="1632"/>
    </location>
</feature>
<feature type="compositionally biased region" description="Polar residues" evidence="6">
    <location>
        <begin position="1727"/>
        <end position="1738"/>
    </location>
</feature>
<dbReference type="GO" id="GO:0043065">
    <property type="term" value="P:positive regulation of apoptotic process"/>
    <property type="evidence" value="ECO:0007669"/>
    <property type="project" value="TreeGrafter"/>
</dbReference>
<dbReference type="SMART" id="SM00220">
    <property type="entry name" value="S_TKc"/>
    <property type="match status" value="1"/>
</dbReference>
<reference evidence="8" key="2">
    <citation type="submission" date="2010-05" db="EMBL/GenBank/DDBJ databases">
        <authorList>
            <person name="Almeida L.G."/>
            <person name="Nicolas M.F."/>
            <person name="Souza R.C."/>
            <person name="Vasconcelos A.T.R."/>
        </authorList>
    </citation>
    <scope>NUCLEOTIDE SEQUENCE</scope>
</reference>
<feature type="region of interest" description="Disordered" evidence="6">
    <location>
        <begin position="126"/>
        <end position="156"/>
    </location>
</feature>
<gene>
    <name evidence="8" type="ORF">AND_009556</name>
</gene>
<keyword evidence="2" id="KW-0808">Transferase</keyword>
<feature type="region of interest" description="Disordered" evidence="6">
    <location>
        <begin position="1466"/>
        <end position="1488"/>
    </location>
</feature>
<feature type="compositionally biased region" description="Pro residues" evidence="6">
    <location>
        <begin position="1525"/>
        <end position="1534"/>
    </location>
</feature>
<keyword evidence="1" id="KW-0723">Serine/threonine-protein kinase</keyword>
<dbReference type="VEuPathDB" id="VectorBase:ADAR2_002840"/>
<dbReference type="GO" id="GO:0035556">
    <property type="term" value="P:intracellular signal transduction"/>
    <property type="evidence" value="ECO:0007669"/>
    <property type="project" value="TreeGrafter"/>
</dbReference>
<dbReference type="HOGENOM" id="CLU_002473_0_0_1"/>
<feature type="region of interest" description="Disordered" evidence="6">
    <location>
        <begin position="988"/>
        <end position="1060"/>
    </location>
</feature>
<dbReference type="GO" id="GO:0005634">
    <property type="term" value="C:nucleus"/>
    <property type="evidence" value="ECO:0007669"/>
    <property type="project" value="TreeGrafter"/>
</dbReference>
<dbReference type="InterPro" id="IPR011009">
    <property type="entry name" value="Kinase-like_dom_sf"/>
</dbReference>
<evidence type="ECO:0000259" key="7">
    <source>
        <dbReference type="PROSITE" id="PS50011"/>
    </source>
</evidence>
<feature type="compositionally biased region" description="Polar residues" evidence="6">
    <location>
        <begin position="993"/>
        <end position="1004"/>
    </location>
</feature>
<feature type="region of interest" description="Disordered" evidence="6">
    <location>
        <begin position="1724"/>
        <end position="1751"/>
    </location>
</feature>
<reference evidence="9" key="4">
    <citation type="submission" date="2015-06" db="UniProtKB">
        <authorList>
            <consortium name="EnsemblMetazoa"/>
        </authorList>
    </citation>
    <scope>IDENTIFICATION</scope>
</reference>
<dbReference type="VEuPathDB" id="VectorBase:ADAC009556"/>
<feature type="region of interest" description="Disordered" evidence="6">
    <location>
        <begin position="1346"/>
        <end position="1381"/>
    </location>
</feature>
<feature type="compositionally biased region" description="Low complexity" evidence="6">
    <location>
        <begin position="1612"/>
        <end position="1627"/>
    </location>
</feature>
<keyword evidence="10" id="KW-1185">Reference proteome</keyword>
<feature type="compositionally biased region" description="Basic and acidic residues" evidence="6">
    <location>
        <begin position="1362"/>
        <end position="1378"/>
    </location>
</feature>
<evidence type="ECO:0000256" key="4">
    <source>
        <dbReference type="ARBA" id="ARBA00022777"/>
    </source>
</evidence>
<reference evidence="8 10" key="1">
    <citation type="journal article" date="2010" name="BMC Genomics">
        <title>Combination of measures distinguishes pre-miRNAs from other stem-loops in the genome of the newly sequenced Anopheles darlingi.</title>
        <authorList>
            <person name="Mendes N.D."/>
            <person name="Freitas A.T."/>
            <person name="Vasconcelos A.T."/>
            <person name="Sagot M.F."/>
        </authorList>
    </citation>
    <scope>NUCLEOTIDE SEQUENCE</scope>
</reference>
<feature type="compositionally biased region" description="Pro residues" evidence="6">
    <location>
        <begin position="1473"/>
        <end position="1485"/>
    </location>
</feature>
<feature type="region of interest" description="Disordered" evidence="6">
    <location>
        <begin position="1510"/>
        <end position="1540"/>
    </location>
</feature>
<dbReference type="Proteomes" id="UP000000673">
    <property type="component" value="Unassembled WGS sequence"/>
</dbReference>
<dbReference type="EnsemblMetazoa" id="ADAC009556-RA">
    <property type="protein sequence ID" value="ADAC009556-PA"/>
    <property type="gene ID" value="ADAC009556"/>
</dbReference>
<dbReference type="Gene3D" id="1.10.510.10">
    <property type="entry name" value="Transferase(Phosphotransferase) domain 1"/>
    <property type="match status" value="2"/>
</dbReference>
<sequence>MHLQCRLLGYGSLEFHEPLDKRHRRRESAPPKIGQDQDVAYLEALAKFNDWRAQQRNSEIDSRSSPGLLPRPTLLAHGSDTIQEEPSGDDSDCEGDFSSDIELARNERMLLSRTTTNVYSSNRLEVPKSPRHARHHRASTAGAALPSDAVAPKKPKRSVEFYRNINRIPVDNPQEQWNNGTGVAVSSTTATTPTAAATTFEKNHSKPAADVRFSLPVLSEQKHRQKRTPRAQPKPNNTIYENEVAEFEADHMNGTLGDSFRVVQSPPRLFYKSNSSPYTNGTPKKQSNLKARSGRNYKDKGPAPAPPILARTESMRPGRDCVAVAPSSCPPKHRKYSDSDSPLTGSYRNYELTTSSMYDEHVISSRGYRGSMKRSVADEVEKQRQHRKSLSYQTVVNKHGDLVDYALPFSDNADTTGGTASETHTHGKNRGQDTLAEIRQCEQLINDNFQFLQTTAFHDDSNSIITEPISVLKGRSSRIVTDLDRSAASTLKDVEEEEGVVAPGGLVSEGDEPINEQDPQDILLELDSLQKWSKSIQMSDDFLQTRYTERNLLECFRRSVGNSLLTCFPNEVRYRVGSLRSAFAGPLEFSCGLFRGSAVTLRKYSLNTERSLYFAEEACKRDFEVLSQIRHPAMVTLMAVSYDAALNQATLLLEPFDFTLFDYIHRMNKRLSLVHAITVVQQISSAVCYLQECGYIHSNISSGCILMRRYPYAVKLTSFELTTESSPDEVRREIENRYGSTSSSRNSMTSSQNDELKKITTYARLIKNDEQFLRDKYRKLSKEVCENRSKSGTGLLGMMGDGCLGSNYDCRTSRFLPYCKEYREKFSLFHYVAPELLVPKSSFVYPNRSTDVYSIALLLWEILNGYVPFVVYSRAELEKLHTSSDLPLPMFEKERCERFRQIFEGGLGDMGSRKMSMGNVVDLLDCLLLELGMEKNGTYDWLAEDYEELTNLSEVRLKNELNDVSKQGAHVEKTDKIYFLAEESESLKAKPQHLQQNSPSSNDPEQPKKPARKINRMKNQQLTEERDEQQQQQVSPPAPNSGESKRRQSLDKKSPISTTFNLSNSGIYQTIFDFNNKFLSPKSAASKQVIYDRTSTVKKHKKPPRTNKKSAKELFEVVDQLNKSFTEPADRGSDGDCGPLEVEQVVTNQQPPSINIEPIVATPKEGTRGGSDSDDMHTPKHTHVGHASKSCDSSPGARRRSVTPRMNNSFRFTIGDFTLPDTPIARKNKIRKHAWLSDQKLKMTDETMALTPEDCRSKSFFNAGLATRNGSFLTSTNLNCSTSLQDIKPKRINISVNIIKSPDPWTTSVTVKQRQQSAPRADSPAANGMFEKRLWRKEKTICERSQLPMIDTESQQQSTEQEASKNDHEDAADSKGDAPLDDSLSIITAHLTSVRDAIKKIETTFENHGFDYSPNRKMLEHGHKVTDDECSRRQLLVPDGSLVVAENLLVPTKVLELEKTLDAEAAALKDDTPPPPIPQSAPPPVESEISEQPEIVTRLNMLLACNQSKHKEEPVVATPSSEQPVPDPPQPEQPKPQIVQAASKPTPIAPTAPMAAFAPNSQLYLRRQNAINTAANSVATIHQRTVYQESIVSSTDHGVQFAEVSGSGSGGTTAATTTSITVPPTGSARKKKLTTRVTVNMRKISRRASDISPASSRPNSANLDDLELPSSGCITPTGSLKGAAAAAAGACVGSVRHSCGNELLRAFSKLRLVPQDTLDGVNKANGGATTDSSRSVTPVGQAVASGGGGGGGVGRAMERFVCCNCGNSMVPVEGFNVPTGSRIGMTAAFGEINFPKESFASMFEAPLTPTSASALASRLQSIGPIQRSTEDLYIDDDFCQGLSHMGANMELVEPLDEGQYLDAYDIYSTEIYHAEEEELEEELEQLEGHPLPDQMVVRGNAGSTDCTDDEAKFVEKCFQLNSESLKTEYAALASPIDCVAPVALTNQQAIVDKPSTHQR</sequence>
<dbReference type="GO" id="GO:0004674">
    <property type="term" value="F:protein serine/threonine kinase activity"/>
    <property type="evidence" value="ECO:0007669"/>
    <property type="project" value="UniProtKB-KW"/>
</dbReference>
<evidence type="ECO:0000313" key="8">
    <source>
        <dbReference type="EMBL" id="ETN58820.1"/>
    </source>
</evidence>
<reference evidence="8" key="3">
    <citation type="journal article" date="2013" name="Nucleic Acids Res.">
        <title>The genome of Anopheles darlingi, the main neotropical malaria vector.</title>
        <authorList>
            <person name="Marinotti O."/>
            <person name="Cerqueira G.C."/>
            <person name="de Almeida L.G."/>
            <person name="Ferro M.I."/>
            <person name="Loreto E.L."/>
            <person name="Zaha A."/>
            <person name="Teixeira S.M."/>
            <person name="Wespiser A.R."/>
            <person name="Almeida E Silva A."/>
            <person name="Schlindwein A.D."/>
            <person name="Pacheco A.C."/>
            <person name="Silva A.L."/>
            <person name="Graveley B.R."/>
            <person name="Walenz B.P."/>
            <person name="Lima Bde A."/>
            <person name="Ribeiro C.A."/>
            <person name="Nunes-Silva C.G."/>
            <person name="de Carvalho C.R."/>
            <person name="Soares C.M."/>
            <person name="de Menezes C.B."/>
            <person name="Matiolli C."/>
            <person name="Caffrey D."/>
            <person name="Araujo D.A."/>
            <person name="de Oliveira D.M."/>
            <person name="Golenbock D."/>
            <person name="Grisard E.C."/>
            <person name="Fantinatti-Garboggini F."/>
            <person name="de Carvalho F.M."/>
            <person name="Barcellos F.G."/>
            <person name="Prosdocimi F."/>
            <person name="May G."/>
            <person name="Azevedo Junior G.M."/>
            <person name="Guimaraes G.M."/>
            <person name="Goldman G.H."/>
            <person name="Padilha I.Q."/>
            <person name="Batista Jda S."/>
            <person name="Ferro J.A."/>
            <person name="Ribeiro J.M."/>
            <person name="Fietto J.L."/>
            <person name="Dabbas K.M."/>
            <person name="Cerdeira L."/>
            <person name="Agnez-Lima L.F."/>
            <person name="Brocchi M."/>
            <person name="de Carvalho M.O."/>
            <person name="Teixeira Mde M."/>
            <person name="Diniz Maia Mde M."/>
            <person name="Goldman M.H."/>
            <person name="Cruz Schneider M.P."/>
            <person name="Felipe M.S."/>
            <person name="Hungria M."/>
            <person name="Nicolas M.F."/>
            <person name="Pereira M."/>
            <person name="Montes M.A."/>
            <person name="Cantao M.E."/>
            <person name="Vincentz M."/>
            <person name="Rafael M.S."/>
            <person name="Silverman N."/>
            <person name="Stoco P.H."/>
            <person name="Souza R.C."/>
            <person name="Vicentini R."/>
            <person name="Gazzinelli R.T."/>
            <person name="Neves Rde O."/>
            <person name="Silva R."/>
            <person name="Astolfi-Filho S."/>
            <person name="Maciel T.E."/>
            <person name="Urmenyi T.P."/>
            <person name="Tadei W.P."/>
            <person name="Camargo E.P."/>
            <person name="de Vasconcelos A.T."/>
        </authorList>
    </citation>
    <scope>NUCLEOTIDE SEQUENCE</scope>
</reference>
<dbReference type="InterPro" id="IPR001245">
    <property type="entry name" value="Ser-Thr/Tyr_kinase_cat_dom"/>
</dbReference>
<name>W5J7H2_ANODA</name>
<feature type="compositionally biased region" description="Polar residues" evidence="6">
    <location>
        <begin position="1306"/>
        <end position="1318"/>
    </location>
</feature>
<organism evidence="8">
    <name type="scientific">Anopheles darlingi</name>
    <name type="common">Mosquito</name>
    <dbReference type="NCBI Taxonomy" id="43151"/>
    <lineage>
        <taxon>Eukaryota</taxon>
        <taxon>Metazoa</taxon>
        <taxon>Ecdysozoa</taxon>
        <taxon>Arthropoda</taxon>
        <taxon>Hexapoda</taxon>
        <taxon>Insecta</taxon>
        <taxon>Pterygota</taxon>
        <taxon>Neoptera</taxon>
        <taxon>Endopterygota</taxon>
        <taxon>Diptera</taxon>
        <taxon>Nematocera</taxon>
        <taxon>Culicoidea</taxon>
        <taxon>Culicidae</taxon>
        <taxon>Anophelinae</taxon>
        <taxon>Anopheles</taxon>
    </lineage>
</organism>
<protein>
    <recommendedName>
        <fullName evidence="7">Protein kinase domain-containing protein</fullName>
    </recommendedName>
</protein>
<feature type="compositionally biased region" description="Basic and acidic residues" evidence="6">
    <location>
        <begin position="1043"/>
        <end position="1054"/>
    </location>
</feature>